<name>A0ABU2B8Z8_9CORY</name>
<gene>
    <name evidence="7" type="ORF">J2S37_001653</name>
</gene>
<feature type="transmembrane region" description="Helical" evidence="6">
    <location>
        <begin position="144"/>
        <end position="168"/>
    </location>
</feature>
<keyword evidence="2" id="KW-1003">Cell membrane</keyword>
<accession>A0ABU2B8Z8</accession>
<feature type="transmembrane region" description="Helical" evidence="6">
    <location>
        <begin position="115"/>
        <end position="138"/>
    </location>
</feature>
<keyword evidence="4 6" id="KW-1133">Transmembrane helix</keyword>
<keyword evidence="8" id="KW-1185">Reference proteome</keyword>
<evidence type="ECO:0000256" key="5">
    <source>
        <dbReference type="ARBA" id="ARBA00023136"/>
    </source>
</evidence>
<evidence type="ECO:0000256" key="2">
    <source>
        <dbReference type="ARBA" id="ARBA00022475"/>
    </source>
</evidence>
<feature type="transmembrane region" description="Helical" evidence="6">
    <location>
        <begin position="65"/>
        <end position="84"/>
    </location>
</feature>
<dbReference type="PANTHER" id="PTHR30086">
    <property type="entry name" value="ARGININE EXPORTER PROTEIN ARGO"/>
    <property type="match status" value="1"/>
</dbReference>
<comment type="subcellular location">
    <subcellularLocation>
        <location evidence="1">Cell membrane</location>
        <topology evidence="1">Multi-pass membrane protein</topology>
    </subcellularLocation>
</comment>
<reference evidence="7 8" key="1">
    <citation type="submission" date="2023-07" db="EMBL/GenBank/DDBJ databases">
        <title>Sequencing the genomes of 1000 actinobacteria strains.</title>
        <authorList>
            <person name="Klenk H.-P."/>
        </authorList>
    </citation>
    <scope>NUCLEOTIDE SEQUENCE [LARGE SCALE GENOMIC DNA]</scope>
    <source>
        <strain evidence="7 8">DSM 44508</strain>
    </source>
</reference>
<keyword evidence="5 6" id="KW-0472">Membrane</keyword>
<proteinExistence type="predicted"/>
<organism evidence="7 8">
    <name type="scientific">Corynebacterium felinum</name>
    <dbReference type="NCBI Taxonomy" id="131318"/>
    <lineage>
        <taxon>Bacteria</taxon>
        <taxon>Bacillati</taxon>
        <taxon>Actinomycetota</taxon>
        <taxon>Actinomycetes</taxon>
        <taxon>Mycobacteriales</taxon>
        <taxon>Corynebacteriaceae</taxon>
        <taxon>Corynebacterium</taxon>
    </lineage>
</organism>
<feature type="transmembrane region" description="Helical" evidence="6">
    <location>
        <begin position="6"/>
        <end position="27"/>
    </location>
</feature>
<keyword evidence="3 6" id="KW-0812">Transmembrane</keyword>
<feature type="transmembrane region" description="Helical" evidence="6">
    <location>
        <begin position="180"/>
        <end position="201"/>
    </location>
</feature>
<dbReference type="Pfam" id="PF01810">
    <property type="entry name" value="LysE"/>
    <property type="match status" value="1"/>
</dbReference>
<evidence type="ECO:0000256" key="4">
    <source>
        <dbReference type="ARBA" id="ARBA00022989"/>
    </source>
</evidence>
<evidence type="ECO:0000256" key="6">
    <source>
        <dbReference type="SAM" id="Phobius"/>
    </source>
</evidence>
<protein>
    <submittedName>
        <fullName evidence="7">L-lysine exporter family protein LysE/ArgO</fullName>
    </submittedName>
</protein>
<sequence length="204" mass="22389">MLSALVTGFTATLALIAAIGAQSSYVLRQGILREHAVLAASVCVIVDVLFIAVGVAGVGALIQSIPWLLTVFRILGAIYLLWLASHSFRRFYRPQTLGEMDPKLRRPAPQVLKDMLAITLLNPGMYVDLMLIAALANAFESNRWWYYVGGIGASATWFYGIATAGVLLTPLLRGRRAWQLLELFTGCVMVFVAWHLCLPLLTSH</sequence>
<dbReference type="PANTHER" id="PTHR30086:SF20">
    <property type="entry name" value="ARGININE EXPORTER PROTEIN ARGO-RELATED"/>
    <property type="match status" value="1"/>
</dbReference>
<dbReference type="Proteomes" id="UP001183619">
    <property type="component" value="Unassembled WGS sequence"/>
</dbReference>
<comment type="caution">
    <text evidence="7">The sequence shown here is derived from an EMBL/GenBank/DDBJ whole genome shotgun (WGS) entry which is preliminary data.</text>
</comment>
<evidence type="ECO:0000256" key="1">
    <source>
        <dbReference type="ARBA" id="ARBA00004651"/>
    </source>
</evidence>
<dbReference type="EMBL" id="JAVDYF010000001">
    <property type="protein sequence ID" value="MDR7355115.1"/>
    <property type="molecule type" value="Genomic_DNA"/>
</dbReference>
<dbReference type="RefSeq" id="WP_277105192.1">
    <property type="nucleotide sequence ID" value="NZ_BAAAJS010000068.1"/>
</dbReference>
<evidence type="ECO:0000313" key="8">
    <source>
        <dbReference type="Proteomes" id="UP001183619"/>
    </source>
</evidence>
<dbReference type="InterPro" id="IPR001123">
    <property type="entry name" value="LeuE-type"/>
</dbReference>
<feature type="transmembrane region" description="Helical" evidence="6">
    <location>
        <begin position="36"/>
        <end position="59"/>
    </location>
</feature>
<evidence type="ECO:0000313" key="7">
    <source>
        <dbReference type="EMBL" id="MDR7355115.1"/>
    </source>
</evidence>
<evidence type="ECO:0000256" key="3">
    <source>
        <dbReference type="ARBA" id="ARBA00022692"/>
    </source>
</evidence>